<dbReference type="Gene3D" id="3.40.50.2300">
    <property type="match status" value="1"/>
</dbReference>
<dbReference type="InterPro" id="IPR016032">
    <property type="entry name" value="Sig_transdc_resp-reg_C-effctor"/>
</dbReference>
<dbReference type="Gene3D" id="3.30.450.20">
    <property type="entry name" value="PAS domain"/>
    <property type="match status" value="1"/>
</dbReference>
<dbReference type="PANTHER" id="PTHR48111:SF1">
    <property type="entry name" value="TWO-COMPONENT RESPONSE REGULATOR ORR33"/>
    <property type="match status" value="1"/>
</dbReference>
<organism evidence="8 9">
    <name type="scientific">Pararoseomonas baculiformis</name>
    <dbReference type="NCBI Taxonomy" id="2820812"/>
    <lineage>
        <taxon>Bacteria</taxon>
        <taxon>Pseudomonadati</taxon>
        <taxon>Pseudomonadota</taxon>
        <taxon>Alphaproteobacteria</taxon>
        <taxon>Acetobacterales</taxon>
        <taxon>Acetobacteraceae</taxon>
        <taxon>Pararoseomonas</taxon>
    </lineage>
</organism>
<evidence type="ECO:0000256" key="5">
    <source>
        <dbReference type="ARBA" id="ARBA00023163"/>
    </source>
</evidence>
<keyword evidence="5" id="KW-0804">Transcription</keyword>
<dbReference type="RefSeq" id="WP_209381389.1">
    <property type="nucleotide sequence ID" value="NZ_JAGIZB010000026.1"/>
</dbReference>
<proteinExistence type="predicted"/>
<dbReference type="Pfam" id="PF00072">
    <property type="entry name" value="Response_reg"/>
    <property type="match status" value="1"/>
</dbReference>
<dbReference type="InterPro" id="IPR011006">
    <property type="entry name" value="CheY-like_superfamily"/>
</dbReference>
<dbReference type="PROSITE" id="PS50110">
    <property type="entry name" value="RESPONSE_REGULATORY"/>
    <property type="match status" value="1"/>
</dbReference>
<dbReference type="InterPro" id="IPR001789">
    <property type="entry name" value="Sig_transdc_resp-reg_receiver"/>
</dbReference>
<keyword evidence="2" id="KW-0902">Two-component regulatory system</keyword>
<dbReference type="SMART" id="SM00421">
    <property type="entry name" value="HTH_LUXR"/>
    <property type="match status" value="1"/>
</dbReference>
<dbReference type="EMBL" id="JAGIZB010000026">
    <property type="protein sequence ID" value="MBP0447120.1"/>
    <property type="molecule type" value="Genomic_DNA"/>
</dbReference>
<dbReference type="SMART" id="SM00448">
    <property type="entry name" value="REC"/>
    <property type="match status" value="1"/>
</dbReference>
<comment type="caution">
    <text evidence="8">The sequence shown here is derived from an EMBL/GenBank/DDBJ whole genome shotgun (WGS) entry which is preliminary data.</text>
</comment>
<evidence type="ECO:0000259" key="7">
    <source>
        <dbReference type="PROSITE" id="PS50110"/>
    </source>
</evidence>
<keyword evidence="4" id="KW-0238">DNA-binding</keyword>
<evidence type="ECO:0000313" key="8">
    <source>
        <dbReference type="EMBL" id="MBP0447120.1"/>
    </source>
</evidence>
<evidence type="ECO:0000256" key="1">
    <source>
        <dbReference type="ARBA" id="ARBA00022553"/>
    </source>
</evidence>
<evidence type="ECO:0000256" key="2">
    <source>
        <dbReference type="ARBA" id="ARBA00023012"/>
    </source>
</evidence>
<dbReference type="InterPro" id="IPR039420">
    <property type="entry name" value="WalR-like"/>
</dbReference>
<keyword evidence="3" id="KW-0805">Transcription regulation</keyword>
<dbReference type="SUPFAM" id="SSF46894">
    <property type="entry name" value="C-terminal effector domain of the bipartite response regulators"/>
    <property type="match status" value="1"/>
</dbReference>
<gene>
    <name evidence="8" type="ORF">J8J14_20290</name>
</gene>
<feature type="domain" description="Response regulatory" evidence="7">
    <location>
        <begin position="5"/>
        <end position="122"/>
    </location>
</feature>
<dbReference type="PANTHER" id="PTHR48111">
    <property type="entry name" value="REGULATOR OF RPOS"/>
    <property type="match status" value="1"/>
</dbReference>
<dbReference type="InterPro" id="IPR013656">
    <property type="entry name" value="PAS_4"/>
</dbReference>
<evidence type="ECO:0000256" key="4">
    <source>
        <dbReference type="ARBA" id="ARBA00023125"/>
    </source>
</evidence>
<dbReference type="Pfam" id="PF08448">
    <property type="entry name" value="PAS_4"/>
    <property type="match status" value="1"/>
</dbReference>
<dbReference type="SUPFAM" id="SSF52172">
    <property type="entry name" value="CheY-like"/>
    <property type="match status" value="1"/>
</dbReference>
<keyword evidence="9" id="KW-1185">Reference proteome</keyword>
<dbReference type="Gene3D" id="1.10.10.10">
    <property type="entry name" value="Winged helix-like DNA-binding domain superfamily/Winged helix DNA-binding domain"/>
    <property type="match status" value="1"/>
</dbReference>
<accession>A0ABS4AJB1</accession>
<reference evidence="8 9" key="1">
    <citation type="submission" date="2021-03" db="EMBL/GenBank/DDBJ databases">
        <authorList>
            <person name="So Y."/>
        </authorList>
    </citation>
    <scope>NUCLEOTIDE SEQUENCE [LARGE SCALE GENOMIC DNA]</scope>
    <source>
        <strain evidence="8 9">SSH11</strain>
    </source>
</reference>
<feature type="modified residue" description="4-aspartylphosphate" evidence="6">
    <location>
        <position position="54"/>
    </location>
</feature>
<evidence type="ECO:0000313" key="9">
    <source>
        <dbReference type="Proteomes" id="UP000681594"/>
    </source>
</evidence>
<sequence>MRQRLILCVEDETDLRADIAEELRAAGYAVAEAAHGEAALALIGETPPDLVLCDINMPRMDGFALLRRLREERPDLADTPFLFLTALADRRDMVAGKEAGADDYLVKPIDYDVMLATIAARLRQVDRMRSKAEAEMEAARAAFGALATQPEAALPHAPDAGGAGAAAAALDRVALGVFLLGADRRVSFVNRAGRAMLAEADGLHLSPEGMLRGAGAAQTTALREAVEAVLAGGPALRTGETGLALTRPSGRRPLTALICPLRAEDGAAISIFISDPERQPQLAPDVIAGLYGLTPAETRLAVALTQGQRLEEIAEAFGLSRSTLAYTLRNLFRKTETDRQADLVRLFLASPLTIGSSER</sequence>
<evidence type="ECO:0000256" key="6">
    <source>
        <dbReference type="PROSITE-ProRule" id="PRU00169"/>
    </source>
</evidence>
<dbReference type="Proteomes" id="UP000681594">
    <property type="component" value="Unassembled WGS sequence"/>
</dbReference>
<protein>
    <submittedName>
        <fullName evidence="8">Response regulator</fullName>
    </submittedName>
</protein>
<dbReference type="CDD" id="cd17574">
    <property type="entry name" value="REC_OmpR"/>
    <property type="match status" value="1"/>
</dbReference>
<evidence type="ECO:0000256" key="3">
    <source>
        <dbReference type="ARBA" id="ARBA00023015"/>
    </source>
</evidence>
<name>A0ABS4AJB1_9PROT</name>
<keyword evidence="1 6" id="KW-0597">Phosphoprotein</keyword>
<dbReference type="InterPro" id="IPR000792">
    <property type="entry name" value="Tscrpt_reg_LuxR_C"/>
</dbReference>
<dbReference type="InterPro" id="IPR036388">
    <property type="entry name" value="WH-like_DNA-bd_sf"/>
</dbReference>